<dbReference type="Proteomes" id="UP000747399">
    <property type="component" value="Unassembled WGS sequence"/>
</dbReference>
<evidence type="ECO:0000256" key="1">
    <source>
        <dbReference type="SAM" id="MobiDB-lite"/>
    </source>
</evidence>
<sequence length="427" mass="45335">MDTIRLYVGKAKMYPVDGSRSLTRSAEEESDDDEDGALASGASGRREGSSSEESVRHGTTARRHSRCTAYWGKKHRGGGGGERSNSSECQSVSRSGDNGGDSGGGPGARGVVQSAPPLATISAVTEPPLVSLTLYGVLPQEISDLFQALPLLTRLVFGGGQEEHHDGGDSEGEDDNEDVGEFVLLAGELPRLRELELREGLLGYGRLALGPATSLTHLVVDDVEYVDVRYMELPPSLQYLSLTAFYGLPELYHLAEGPVLSTALARAAADRLERAARSAGASEGVVMPIAGMHLEDAPPRDLTRALEAEVERQFVQRLLPPLRQLHVLQLNWDIVTHGPLVTHGSQGPDTVSASLATSSRDVGVASGRSERCGNTGNGSARSGGKGGGGVSSGTAARWRFPQLPVLEELNIPWMREVRALSQALSSR</sequence>
<feature type="compositionally biased region" description="Gly residues" evidence="1">
    <location>
        <begin position="97"/>
        <end position="108"/>
    </location>
</feature>
<feature type="compositionally biased region" description="Basic and acidic residues" evidence="1">
    <location>
        <begin position="44"/>
        <end position="56"/>
    </location>
</feature>
<comment type="caution">
    <text evidence="2">The sequence shown here is derived from an EMBL/GenBank/DDBJ whole genome shotgun (WGS) entry which is preliminary data.</text>
</comment>
<organism evidence="2 3">
    <name type="scientific">Volvox africanus</name>
    <dbReference type="NCBI Taxonomy" id="51714"/>
    <lineage>
        <taxon>Eukaryota</taxon>
        <taxon>Viridiplantae</taxon>
        <taxon>Chlorophyta</taxon>
        <taxon>core chlorophytes</taxon>
        <taxon>Chlorophyceae</taxon>
        <taxon>CS clade</taxon>
        <taxon>Chlamydomonadales</taxon>
        <taxon>Volvocaceae</taxon>
        <taxon>Volvox</taxon>
    </lineage>
</organism>
<feature type="compositionally biased region" description="Gly residues" evidence="1">
    <location>
        <begin position="381"/>
        <end position="391"/>
    </location>
</feature>
<keyword evidence="3" id="KW-1185">Reference proteome</keyword>
<dbReference type="EMBL" id="BNCO01000019">
    <property type="protein sequence ID" value="GIL54577.1"/>
    <property type="molecule type" value="Genomic_DNA"/>
</dbReference>
<evidence type="ECO:0000313" key="3">
    <source>
        <dbReference type="Proteomes" id="UP000747399"/>
    </source>
</evidence>
<proteinExistence type="predicted"/>
<reference evidence="2" key="1">
    <citation type="journal article" date="2021" name="Proc. Natl. Acad. Sci. U.S.A.">
        <title>Three genomes in the algal genus Volvox reveal the fate of a haploid sex-determining region after a transition to homothallism.</title>
        <authorList>
            <person name="Yamamoto K."/>
            <person name="Hamaji T."/>
            <person name="Kawai-Toyooka H."/>
            <person name="Matsuzaki R."/>
            <person name="Takahashi F."/>
            <person name="Nishimura Y."/>
            <person name="Kawachi M."/>
            <person name="Noguchi H."/>
            <person name="Minakuchi Y."/>
            <person name="Umen J.G."/>
            <person name="Toyoda A."/>
            <person name="Nozaki H."/>
        </authorList>
    </citation>
    <scope>NUCLEOTIDE SEQUENCE</scope>
    <source>
        <strain evidence="2">NIES-3780</strain>
    </source>
</reference>
<dbReference type="AlphaFoldDB" id="A0A8J4F253"/>
<evidence type="ECO:0000313" key="2">
    <source>
        <dbReference type="EMBL" id="GIL54577.1"/>
    </source>
</evidence>
<name>A0A8J4F253_9CHLO</name>
<gene>
    <name evidence="2" type="ORF">Vafri_10325</name>
</gene>
<accession>A0A8J4F253</accession>
<protein>
    <submittedName>
        <fullName evidence="2">Uncharacterized protein</fullName>
    </submittedName>
</protein>
<feature type="compositionally biased region" description="Basic residues" evidence="1">
    <location>
        <begin position="59"/>
        <end position="77"/>
    </location>
</feature>
<feature type="region of interest" description="Disordered" evidence="1">
    <location>
        <begin position="1"/>
        <end position="113"/>
    </location>
</feature>
<feature type="region of interest" description="Disordered" evidence="1">
    <location>
        <begin position="356"/>
        <end position="394"/>
    </location>
</feature>